<dbReference type="GO" id="GO:0008168">
    <property type="term" value="F:methyltransferase activity"/>
    <property type="evidence" value="ECO:0007669"/>
    <property type="project" value="UniProtKB-KW"/>
</dbReference>
<keyword evidence="1" id="KW-0489">Methyltransferase</keyword>
<dbReference type="Pfam" id="PF01209">
    <property type="entry name" value="Ubie_methyltran"/>
    <property type="match status" value="1"/>
</dbReference>
<dbReference type="SUPFAM" id="SSF53335">
    <property type="entry name" value="S-adenosyl-L-methionine-dependent methyltransferases"/>
    <property type="match status" value="1"/>
</dbReference>
<accession>A0A6N6N9G7</accession>
<dbReference type="EMBL" id="WAIE01000001">
    <property type="protein sequence ID" value="KAB1443477.1"/>
    <property type="molecule type" value="Genomic_DNA"/>
</dbReference>
<proteinExistence type="predicted"/>
<evidence type="ECO:0000313" key="2">
    <source>
        <dbReference type="Proteomes" id="UP000438699"/>
    </source>
</evidence>
<dbReference type="OrthoDB" id="9784101at2"/>
<dbReference type="GO" id="GO:0032259">
    <property type="term" value="P:methylation"/>
    <property type="evidence" value="ECO:0007669"/>
    <property type="project" value="UniProtKB-KW"/>
</dbReference>
<comment type="caution">
    <text evidence="1">The sequence shown here is derived from an EMBL/GenBank/DDBJ whole genome shotgun (WGS) entry which is preliminary data.</text>
</comment>
<dbReference type="Gene3D" id="3.40.50.150">
    <property type="entry name" value="Vaccinia Virus protein VP39"/>
    <property type="match status" value="1"/>
</dbReference>
<name>A0A6N6N9G7_9BACT</name>
<sequence>MRYGFFSIPIARLVGKNGSVVVVDVQQAMLDGVRKRAEKAGVSGIIDCRLADGNEPCLEDLKQNVDFIPVIHMLHETPDQHEFLCTMHNALKPGGILLVIEPGGHVSGKDFAEVRRTAKEVGFREIDKSGKLRAVFQKPESVRH</sequence>
<gene>
    <name evidence="1" type="ORF">F8A88_04300</name>
</gene>
<keyword evidence="2" id="KW-1185">Reference proteome</keyword>
<evidence type="ECO:0000313" key="1">
    <source>
        <dbReference type="EMBL" id="KAB1443477.1"/>
    </source>
</evidence>
<organism evidence="1 2">
    <name type="scientific">Pseudodesulfovibrio senegalensis</name>
    <dbReference type="NCBI Taxonomy" id="1721087"/>
    <lineage>
        <taxon>Bacteria</taxon>
        <taxon>Pseudomonadati</taxon>
        <taxon>Thermodesulfobacteriota</taxon>
        <taxon>Desulfovibrionia</taxon>
        <taxon>Desulfovibrionales</taxon>
        <taxon>Desulfovibrionaceae</taxon>
    </lineage>
</organism>
<dbReference type="Proteomes" id="UP000438699">
    <property type="component" value="Unassembled WGS sequence"/>
</dbReference>
<keyword evidence="1" id="KW-0808">Transferase</keyword>
<protein>
    <submittedName>
        <fullName evidence="1">Methyltransferase domain-containing protein</fullName>
    </submittedName>
</protein>
<dbReference type="AlphaFoldDB" id="A0A6N6N9G7"/>
<dbReference type="CDD" id="cd02440">
    <property type="entry name" value="AdoMet_MTases"/>
    <property type="match status" value="1"/>
</dbReference>
<dbReference type="InterPro" id="IPR029063">
    <property type="entry name" value="SAM-dependent_MTases_sf"/>
</dbReference>
<reference evidence="1 2" key="1">
    <citation type="journal article" date="2017" name="Int. J. Syst. Evol. Microbiol.">
        <title>Desulfovibrio senegalensis sp. nov., a mesophilic sulfate reducer isolated from marine sediment.</title>
        <authorList>
            <person name="Thioye A."/>
            <person name="Gam Z.B.A."/>
            <person name="Mbengue M."/>
            <person name="Cayol J.L."/>
            <person name="Joseph-Bartoli M."/>
            <person name="Toure-Kane C."/>
            <person name="Labat M."/>
        </authorList>
    </citation>
    <scope>NUCLEOTIDE SEQUENCE [LARGE SCALE GENOMIC DNA]</scope>
    <source>
        <strain evidence="1 2">DSM 101509</strain>
    </source>
</reference>